<sequence>MDALMPPAESPDPGLPATHKREDGADVAGDASPSESYEHGSERESSAAESSAMSAGNSSGSSAASALNSAADGKSGPASCREPEGAAAAPKQYDQKEKGVHDETEGDEPWLVLSGGNEERRPLDIVNKLVMAPSGLLGVPTPEGREGEQGTGGAASSKLQAPQNGPLVVAETEMPKLQIPRYGHVACVTSGRDVLVVGGRDGQAILNSVERLDEGEGRWVSLPALHFARAHHAGCAISGGRAVVLGGENDKGVLKSVELYHPVKRNWINLAPMQHQRHSFGAVAVGPSIFAIGGRDAAGEHGRVLKTVEGLTLPPMPSPTSVGSSSAPTSSPVSPVGLRSDATTHAAASGHTPQKGSAEPAGSALSAQQTSRLGSSGEEGGGGGLGGVAGAAEGWKTLPAMRQGRASFGVAQYRGMIFCAGGTNGVKPLSSVEMFNSLTNEWTDLPSLNEARIGATCFIWLQGSRRRPHLCVAGGRQSSLHPVFQSAEILDLEPFLPSSLSTAQAKEAYQQHTEESTGGSGRPKAETEKAAKERDEKSSWTLVNPMGVKLCWQHAGGVVARHWKDELLESPSPPLFALGRDAVAARPPPRARSSLGRRSLPHTLSGGAGSSGLLSSSSASFSLTRSSTFSSSPPLPPSRQPAIPRGVVAAAAKRFQSFTSGATSSSSSFSAMSPSSPLARARTSPREKAPAEKPETKRATDPASIAAPRAESPAACGLPPAQSEAKARGTPAGGAARHRGQEEEPETPEDRSGRSQAPTTRIRTLLSDDCLEANQMHRQDLQSEGDGLLGKEVLSRNLEEADKEHDFSGRNAETRQARTLRASSGSSVASGAASSAEGSPAPAAEKGPSKVQLLRQKIELQTAERHAAIAKQKSASRTTAGARQSEVLFDPLEWLES</sequence>
<dbReference type="KEGG" id="bbes:BESB_038020"/>
<feature type="compositionally biased region" description="Low complexity" evidence="1">
    <location>
        <begin position="319"/>
        <end position="337"/>
    </location>
</feature>
<dbReference type="OrthoDB" id="331359at2759"/>
<feature type="region of interest" description="Disordered" evidence="1">
    <location>
        <begin position="1"/>
        <end position="116"/>
    </location>
</feature>
<feature type="region of interest" description="Disordered" evidence="1">
    <location>
        <begin position="659"/>
        <end position="853"/>
    </location>
</feature>
<dbReference type="AlphaFoldDB" id="A0A2A9MJJ3"/>
<dbReference type="STRING" id="94643.A0A2A9MJJ3"/>
<name>A0A2A9MJJ3_BESBE</name>
<dbReference type="Proteomes" id="UP000224006">
    <property type="component" value="Chromosome II"/>
</dbReference>
<dbReference type="VEuPathDB" id="ToxoDB:BESB_038020"/>
<feature type="region of interest" description="Disordered" evidence="1">
    <location>
        <begin position="584"/>
        <end position="617"/>
    </location>
</feature>
<dbReference type="RefSeq" id="XP_029221353.1">
    <property type="nucleotide sequence ID" value="XM_029362388.1"/>
</dbReference>
<evidence type="ECO:0000313" key="2">
    <source>
        <dbReference type="EMBL" id="PFH37344.1"/>
    </source>
</evidence>
<evidence type="ECO:0000313" key="3">
    <source>
        <dbReference type="Proteomes" id="UP000224006"/>
    </source>
</evidence>
<dbReference type="SMART" id="SM00612">
    <property type="entry name" value="Kelch"/>
    <property type="match status" value="3"/>
</dbReference>
<feature type="compositionally biased region" description="Basic and acidic residues" evidence="1">
    <location>
        <begin position="93"/>
        <end position="103"/>
    </location>
</feature>
<feature type="region of interest" description="Disordered" evidence="1">
    <location>
        <begin position="310"/>
        <end position="388"/>
    </location>
</feature>
<dbReference type="Pfam" id="PF01344">
    <property type="entry name" value="Kelch_1"/>
    <property type="match status" value="3"/>
</dbReference>
<reference evidence="2 3" key="1">
    <citation type="submission" date="2017-09" db="EMBL/GenBank/DDBJ databases">
        <title>Genome sequencing of Besnoitia besnoiti strain Bb-Ger1.</title>
        <authorList>
            <person name="Schares G."/>
            <person name="Venepally P."/>
            <person name="Lorenzi H.A."/>
        </authorList>
    </citation>
    <scope>NUCLEOTIDE SEQUENCE [LARGE SCALE GENOMIC DNA]</scope>
    <source>
        <strain evidence="2 3">Bb-Ger1</strain>
    </source>
</reference>
<dbReference type="PANTHER" id="PTHR45632:SF26">
    <property type="entry name" value="BTB DOMAIN-CONTAINING PROTEIN"/>
    <property type="match status" value="1"/>
</dbReference>
<dbReference type="InterPro" id="IPR011043">
    <property type="entry name" value="Gal_Oxase/kelch_b-propeller"/>
</dbReference>
<feature type="compositionally biased region" description="Basic and acidic residues" evidence="1">
    <location>
        <begin position="793"/>
        <end position="816"/>
    </location>
</feature>
<evidence type="ECO:0000256" key="1">
    <source>
        <dbReference type="SAM" id="MobiDB-lite"/>
    </source>
</evidence>
<organism evidence="2 3">
    <name type="scientific">Besnoitia besnoiti</name>
    <name type="common">Apicomplexan protozoan</name>
    <dbReference type="NCBI Taxonomy" id="94643"/>
    <lineage>
        <taxon>Eukaryota</taxon>
        <taxon>Sar</taxon>
        <taxon>Alveolata</taxon>
        <taxon>Apicomplexa</taxon>
        <taxon>Conoidasida</taxon>
        <taxon>Coccidia</taxon>
        <taxon>Eucoccidiorida</taxon>
        <taxon>Eimeriorina</taxon>
        <taxon>Sarcocystidae</taxon>
        <taxon>Besnoitia</taxon>
    </lineage>
</organism>
<dbReference type="InterPro" id="IPR006652">
    <property type="entry name" value="Kelch_1"/>
</dbReference>
<accession>A0A2A9MJJ3</accession>
<feature type="compositionally biased region" description="Low complexity" evidence="1">
    <location>
        <begin position="47"/>
        <end position="71"/>
    </location>
</feature>
<feature type="compositionally biased region" description="Low complexity" evidence="1">
    <location>
        <begin position="659"/>
        <end position="677"/>
    </location>
</feature>
<feature type="compositionally biased region" description="Low complexity" evidence="1">
    <location>
        <begin position="822"/>
        <end position="850"/>
    </location>
</feature>
<proteinExistence type="predicted"/>
<dbReference type="GeneID" id="40308783"/>
<comment type="caution">
    <text evidence="2">The sequence shown here is derived from an EMBL/GenBank/DDBJ whole genome shotgun (WGS) entry which is preliminary data.</text>
</comment>
<feature type="region of interest" description="Disordered" evidence="1">
    <location>
        <begin position="869"/>
        <end position="897"/>
    </location>
</feature>
<feature type="compositionally biased region" description="Basic and acidic residues" evidence="1">
    <location>
        <begin position="684"/>
        <end position="700"/>
    </location>
</feature>
<dbReference type="Gene3D" id="2.120.10.80">
    <property type="entry name" value="Kelch-type beta propeller"/>
    <property type="match status" value="2"/>
</dbReference>
<dbReference type="PANTHER" id="PTHR45632">
    <property type="entry name" value="LD33804P"/>
    <property type="match status" value="1"/>
</dbReference>
<keyword evidence="3" id="KW-1185">Reference proteome</keyword>
<gene>
    <name evidence="2" type="ORF">BESB_038020</name>
</gene>
<dbReference type="InterPro" id="IPR015915">
    <property type="entry name" value="Kelch-typ_b-propeller"/>
</dbReference>
<dbReference type="SUPFAM" id="SSF50965">
    <property type="entry name" value="Galactose oxidase, central domain"/>
    <property type="match status" value="1"/>
</dbReference>
<feature type="compositionally biased region" description="Gly residues" evidence="1">
    <location>
        <begin position="377"/>
        <end position="388"/>
    </location>
</feature>
<feature type="compositionally biased region" description="Basic and acidic residues" evidence="1">
    <location>
        <begin position="523"/>
        <end position="538"/>
    </location>
</feature>
<feature type="compositionally biased region" description="Basic and acidic residues" evidence="1">
    <location>
        <begin position="36"/>
        <end position="46"/>
    </location>
</feature>
<dbReference type="EMBL" id="NWUJ01000002">
    <property type="protein sequence ID" value="PFH37344.1"/>
    <property type="molecule type" value="Genomic_DNA"/>
</dbReference>
<feature type="compositionally biased region" description="Polar residues" evidence="1">
    <location>
        <begin position="873"/>
        <end position="882"/>
    </location>
</feature>
<protein>
    <submittedName>
        <fullName evidence="2">Kelch repeat-containing protein</fullName>
    </submittedName>
</protein>
<feature type="region of interest" description="Disordered" evidence="1">
    <location>
        <begin position="503"/>
        <end position="539"/>
    </location>
</feature>
<feature type="region of interest" description="Disordered" evidence="1">
    <location>
        <begin position="136"/>
        <end position="162"/>
    </location>
</feature>